<evidence type="ECO:0000256" key="3">
    <source>
        <dbReference type="SAM" id="MobiDB-lite"/>
    </source>
</evidence>
<keyword evidence="6" id="KW-1185">Reference proteome</keyword>
<dbReference type="SUPFAM" id="SSF57701">
    <property type="entry name" value="Zn2/Cys6 DNA-binding domain"/>
    <property type="match status" value="1"/>
</dbReference>
<dbReference type="InterPro" id="IPR036864">
    <property type="entry name" value="Zn2-C6_fun-type_DNA-bd_sf"/>
</dbReference>
<evidence type="ECO:0000313" key="6">
    <source>
        <dbReference type="Proteomes" id="UP001160390"/>
    </source>
</evidence>
<dbReference type="EMBL" id="CABFNP030001245">
    <property type="protein sequence ID" value="CAI6093701.1"/>
    <property type="molecule type" value="Genomic_DNA"/>
</dbReference>
<feature type="region of interest" description="Disordered" evidence="3">
    <location>
        <begin position="532"/>
        <end position="551"/>
    </location>
</feature>
<feature type="region of interest" description="Disordered" evidence="3">
    <location>
        <begin position="752"/>
        <end position="776"/>
    </location>
</feature>
<feature type="domain" description="Zn(2)-C6 fungal-type" evidence="4">
    <location>
        <begin position="26"/>
        <end position="55"/>
    </location>
</feature>
<evidence type="ECO:0000256" key="1">
    <source>
        <dbReference type="ARBA" id="ARBA00022723"/>
    </source>
</evidence>
<dbReference type="CDD" id="cd00067">
    <property type="entry name" value="GAL4"/>
    <property type="match status" value="1"/>
</dbReference>
<dbReference type="PANTHER" id="PTHR46910:SF23">
    <property type="entry name" value="THIAMINE REPRESSIBLE GENES REGULATORY PROTEIN THI1"/>
    <property type="match status" value="1"/>
</dbReference>
<dbReference type="InterPro" id="IPR001138">
    <property type="entry name" value="Zn2Cys6_DnaBD"/>
</dbReference>
<dbReference type="SMART" id="SM00906">
    <property type="entry name" value="Fungal_trans"/>
    <property type="match status" value="1"/>
</dbReference>
<dbReference type="PROSITE" id="PS50048">
    <property type="entry name" value="ZN2_CY6_FUNGAL_2"/>
    <property type="match status" value="1"/>
</dbReference>
<name>A0AA35MAT4_9HYPO</name>
<dbReference type="Proteomes" id="UP001160390">
    <property type="component" value="Unassembled WGS sequence"/>
</dbReference>
<dbReference type="GO" id="GO:0008270">
    <property type="term" value="F:zinc ion binding"/>
    <property type="evidence" value="ECO:0007669"/>
    <property type="project" value="InterPro"/>
</dbReference>
<reference evidence="5" key="1">
    <citation type="submission" date="2023-01" db="EMBL/GenBank/DDBJ databases">
        <authorList>
            <person name="Piombo E."/>
        </authorList>
    </citation>
    <scope>NUCLEOTIDE SEQUENCE</scope>
</reference>
<dbReference type="Pfam" id="PF04082">
    <property type="entry name" value="Fungal_trans"/>
    <property type="match status" value="1"/>
</dbReference>
<keyword evidence="1" id="KW-0479">Metal-binding</keyword>
<evidence type="ECO:0000259" key="4">
    <source>
        <dbReference type="PROSITE" id="PS50048"/>
    </source>
</evidence>
<sequence>MDNQAGEQKPKQRRVADRERKRAVRACDGCRRQKEKCDGGVPCRRCIRLRRQCEFHGPTIRQAIPGLEPGIRPQVQPHDNADAAQRLAYMEKLLAHYVGDNVPMDTDNLRGMVEAIEKDQKMDIVDQQPASPGTDYLENEDGNVDEVFTVKALGNNITHYSGEFSHWNFSMRIKEWIEQCIPEHRNENGEVPNFKEYYRAEELQSPSGMISAIGALPPRYVADFLVQAFFKHAETNYFYVEKGWLLEKLEIAYEHSSAFTRRDVGTVCIIFIVLAIGTQYAYLDSLTENGGDQTQGGSTGPFSEDAIGVMFYQQACKLVPDVITLSSLESVQACLLIGIYTLPLDASGLSYIYLNLAVKLAVQNGMHRKYPNEGLDPVVHETRNRVWWTAYTTERRVGIFHGRPTSISGADVDTEMPIERSDIWPQRSSVYIAAMLATLQLHQLLARISQEMWVSTLKATPKHSPGDTMNRLVELKNDLHKWWGGLPNEVFCKNPPPHAKPSRSDMHLKLEWCLVRMFTGRPFIFLRMPSRSSASSSSSPNDLPHRSSFSSSTRKLDSKSILVADCVEASLTVIDTCKLLRNTIGLARASYTEFSACRAALLVIITQCLQEKTERLRQCLRDGVSMIKLMSAGGESARSEASLIELFERAIARLDASFDNVASSSESDYARFKKWEMLWKNDSPGTDTRGGPSVPDTPAPIPPPLSNLFSGAGPFDRNTVPGMTPSTAVDWNFASFPQTMDEFSSMFGHSGFGPSPGDMSNPHGLNGGGPNAWMGP</sequence>
<protein>
    <recommendedName>
        <fullName evidence="4">Zn(2)-C6 fungal-type domain-containing protein</fullName>
    </recommendedName>
</protein>
<dbReference type="PROSITE" id="PS00463">
    <property type="entry name" value="ZN2_CY6_FUNGAL_1"/>
    <property type="match status" value="1"/>
</dbReference>
<dbReference type="Pfam" id="PF00172">
    <property type="entry name" value="Zn_clus"/>
    <property type="match status" value="1"/>
</dbReference>
<dbReference type="PANTHER" id="PTHR46910">
    <property type="entry name" value="TRANSCRIPTION FACTOR PDR1"/>
    <property type="match status" value="1"/>
</dbReference>
<evidence type="ECO:0000256" key="2">
    <source>
        <dbReference type="ARBA" id="ARBA00023242"/>
    </source>
</evidence>
<dbReference type="Gene3D" id="4.10.240.10">
    <property type="entry name" value="Zn(2)-C6 fungal-type DNA-binding domain"/>
    <property type="match status" value="1"/>
</dbReference>
<dbReference type="GO" id="GO:0000981">
    <property type="term" value="F:DNA-binding transcription factor activity, RNA polymerase II-specific"/>
    <property type="evidence" value="ECO:0007669"/>
    <property type="project" value="InterPro"/>
</dbReference>
<keyword evidence="2" id="KW-0539">Nucleus</keyword>
<dbReference type="InterPro" id="IPR007219">
    <property type="entry name" value="XnlR_reg_dom"/>
</dbReference>
<dbReference type="InterPro" id="IPR050987">
    <property type="entry name" value="AtrR-like"/>
</dbReference>
<dbReference type="GO" id="GO:0006351">
    <property type="term" value="P:DNA-templated transcription"/>
    <property type="evidence" value="ECO:0007669"/>
    <property type="project" value="InterPro"/>
</dbReference>
<dbReference type="CDD" id="cd12148">
    <property type="entry name" value="fungal_TF_MHR"/>
    <property type="match status" value="1"/>
</dbReference>
<feature type="region of interest" description="Disordered" evidence="3">
    <location>
        <begin position="1"/>
        <end position="20"/>
    </location>
</feature>
<feature type="compositionally biased region" description="Basic and acidic residues" evidence="3">
    <location>
        <begin position="8"/>
        <end position="20"/>
    </location>
</feature>
<dbReference type="SMART" id="SM00066">
    <property type="entry name" value="GAL4"/>
    <property type="match status" value="1"/>
</dbReference>
<organism evidence="5 6">
    <name type="scientific">Clonostachys chloroleuca</name>
    <dbReference type="NCBI Taxonomy" id="1926264"/>
    <lineage>
        <taxon>Eukaryota</taxon>
        <taxon>Fungi</taxon>
        <taxon>Dikarya</taxon>
        <taxon>Ascomycota</taxon>
        <taxon>Pezizomycotina</taxon>
        <taxon>Sordariomycetes</taxon>
        <taxon>Hypocreomycetidae</taxon>
        <taxon>Hypocreales</taxon>
        <taxon>Bionectriaceae</taxon>
        <taxon>Clonostachys</taxon>
    </lineage>
</organism>
<dbReference type="GO" id="GO:0003677">
    <property type="term" value="F:DNA binding"/>
    <property type="evidence" value="ECO:0007669"/>
    <property type="project" value="InterPro"/>
</dbReference>
<proteinExistence type="predicted"/>
<dbReference type="AlphaFoldDB" id="A0AA35MAT4"/>
<accession>A0AA35MAT4</accession>
<comment type="caution">
    <text evidence="5">The sequence shown here is derived from an EMBL/GenBank/DDBJ whole genome shotgun (WGS) entry which is preliminary data.</text>
</comment>
<gene>
    <name evidence="5" type="ORF">CCHLO57077_00000766</name>
</gene>
<feature type="compositionally biased region" description="Low complexity" evidence="3">
    <location>
        <begin position="532"/>
        <end position="548"/>
    </location>
</feature>
<evidence type="ECO:0000313" key="5">
    <source>
        <dbReference type="EMBL" id="CAI6093701.1"/>
    </source>
</evidence>